<dbReference type="EMBL" id="KZ502558">
    <property type="protein sequence ID" value="PKU76119.1"/>
    <property type="molecule type" value="Genomic_DNA"/>
</dbReference>
<dbReference type="AlphaFoldDB" id="A0A2I0WKE3"/>
<reference evidence="1 2" key="1">
    <citation type="journal article" date="2016" name="Sci. Rep.">
        <title>The Dendrobium catenatum Lindl. genome sequence provides insights into polysaccharide synthase, floral development and adaptive evolution.</title>
        <authorList>
            <person name="Zhang G.Q."/>
            <person name="Xu Q."/>
            <person name="Bian C."/>
            <person name="Tsai W.C."/>
            <person name="Yeh C.M."/>
            <person name="Liu K.W."/>
            <person name="Yoshida K."/>
            <person name="Zhang L.S."/>
            <person name="Chang S.B."/>
            <person name="Chen F."/>
            <person name="Shi Y."/>
            <person name="Su Y.Y."/>
            <person name="Zhang Y.Q."/>
            <person name="Chen L.J."/>
            <person name="Yin Y."/>
            <person name="Lin M."/>
            <person name="Huang H."/>
            <person name="Deng H."/>
            <person name="Wang Z.W."/>
            <person name="Zhu S.L."/>
            <person name="Zhao X."/>
            <person name="Deng C."/>
            <person name="Niu S.C."/>
            <person name="Huang J."/>
            <person name="Wang M."/>
            <person name="Liu G.H."/>
            <person name="Yang H.J."/>
            <person name="Xiao X.J."/>
            <person name="Hsiao Y.Y."/>
            <person name="Wu W.L."/>
            <person name="Chen Y.Y."/>
            <person name="Mitsuda N."/>
            <person name="Ohme-Takagi M."/>
            <person name="Luo Y.B."/>
            <person name="Van de Peer Y."/>
            <person name="Liu Z.J."/>
        </authorList>
    </citation>
    <scope>NUCLEOTIDE SEQUENCE [LARGE SCALE GENOMIC DNA]</scope>
    <source>
        <tissue evidence="1">The whole plant</tissue>
    </source>
</reference>
<gene>
    <name evidence="1" type="ORF">MA16_Dca019209</name>
</gene>
<organism evidence="1 2">
    <name type="scientific">Dendrobium catenatum</name>
    <dbReference type="NCBI Taxonomy" id="906689"/>
    <lineage>
        <taxon>Eukaryota</taxon>
        <taxon>Viridiplantae</taxon>
        <taxon>Streptophyta</taxon>
        <taxon>Embryophyta</taxon>
        <taxon>Tracheophyta</taxon>
        <taxon>Spermatophyta</taxon>
        <taxon>Magnoliopsida</taxon>
        <taxon>Liliopsida</taxon>
        <taxon>Asparagales</taxon>
        <taxon>Orchidaceae</taxon>
        <taxon>Epidendroideae</taxon>
        <taxon>Malaxideae</taxon>
        <taxon>Dendrobiinae</taxon>
        <taxon>Dendrobium</taxon>
    </lineage>
</organism>
<reference evidence="1 2" key="2">
    <citation type="journal article" date="2017" name="Nature">
        <title>The Apostasia genome and the evolution of orchids.</title>
        <authorList>
            <person name="Zhang G.Q."/>
            <person name="Liu K.W."/>
            <person name="Li Z."/>
            <person name="Lohaus R."/>
            <person name="Hsiao Y.Y."/>
            <person name="Niu S.C."/>
            <person name="Wang J.Y."/>
            <person name="Lin Y.C."/>
            <person name="Xu Q."/>
            <person name="Chen L.J."/>
            <person name="Yoshida K."/>
            <person name="Fujiwara S."/>
            <person name="Wang Z.W."/>
            <person name="Zhang Y.Q."/>
            <person name="Mitsuda N."/>
            <person name="Wang M."/>
            <person name="Liu G.H."/>
            <person name="Pecoraro L."/>
            <person name="Huang H.X."/>
            <person name="Xiao X.J."/>
            <person name="Lin M."/>
            <person name="Wu X.Y."/>
            <person name="Wu W.L."/>
            <person name="Chen Y.Y."/>
            <person name="Chang S.B."/>
            <person name="Sakamoto S."/>
            <person name="Ohme-Takagi M."/>
            <person name="Yagi M."/>
            <person name="Zeng S.J."/>
            <person name="Shen C.Y."/>
            <person name="Yeh C.M."/>
            <person name="Luo Y.B."/>
            <person name="Tsai W.C."/>
            <person name="Van de Peer Y."/>
            <person name="Liu Z.J."/>
        </authorList>
    </citation>
    <scope>NUCLEOTIDE SEQUENCE [LARGE SCALE GENOMIC DNA]</scope>
    <source>
        <tissue evidence="1">The whole plant</tissue>
    </source>
</reference>
<dbReference type="Proteomes" id="UP000233837">
    <property type="component" value="Unassembled WGS sequence"/>
</dbReference>
<evidence type="ECO:0000313" key="1">
    <source>
        <dbReference type="EMBL" id="PKU76119.1"/>
    </source>
</evidence>
<accession>A0A2I0WKE3</accession>
<evidence type="ECO:0000313" key="2">
    <source>
        <dbReference type="Proteomes" id="UP000233837"/>
    </source>
</evidence>
<name>A0A2I0WKE3_9ASPA</name>
<protein>
    <submittedName>
        <fullName evidence="1">Uncharacterized protein</fullName>
    </submittedName>
</protein>
<keyword evidence="2" id="KW-1185">Reference proteome</keyword>
<proteinExistence type="predicted"/>
<sequence length="109" mass="12564">MKVAENKEEEDKIVRREAEIPNVLPIIAESVEPMQGIQKINSVIRLTDPVDVVGNMLYLNSNLNSNSEFKIPEIKEDTKVLMLPIQLMVLKFRELTNLCLNSILQIFRR</sequence>